<dbReference type="AlphaFoldDB" id="A0A0A0LEP2"/>
<protein>
    <submittedName>
        <fullName evidence="2">Uncharacterized protein</fullName>
    </submittedName>
</protein>
<reference evidence="2 3" key="1">
    <citation type="journal article" date="2009" name="Nat. Genet.">
        <title>The genome of the cucumber, Cucumis sativus L.</title>
        <authorList>
            <person name="Huang S."/>
            <person name="Li R."/>
            <person name="Zhang Z."/>
            <person name="Li L."/>
            <person name="Gu X."/>
            <person name="Fan W."/>
            <person name="Lucas W.J."/>
            <person name="Wang X."/>
            <person name="Xie B."/>
            <person name="Ni P."/>
            <person name="Ren Y."/>
            <person name="Zhu H."/>
            <person name="Li J."/>
            <person name="Lin K."/>
            <person name="Jin W."/>
            <person name="Fei Z."/>
            <person name="Li G."/>
            <person name="Staub J."/>
            <person name="Kilian A."/>
            <person name="van der Vossen E.A."/>
            <person name="Wu Y."/>
            <person name="Guo J."/>
            <person name="He J."/>
            <person name="Jia Z."/>
            <person name="Ren Y."/>
            <person name="Tian G."/>
            <person name="Lu Y."/>
            <person name="Ruan J."/>
            <person name="Qian W."/>
            <person name="Wang M."/>
            <person name="Huang Q."/>
            <person name="Li B."/>
            <person name="Xuan Z."/>
            <person name="Cao J."/>
            <person name="Asan"/>
            <person name="Wu Z."/>
            <person name="Zhang J."/>
            <person name="Cai Q."/>
            <person name="Bai Y."/>
            <person name="Zhao B."/>
            <person name="Han Y."/>
            <person name="Li Y."/>
            <person name="Li X."/>
            <person name="Wang S."/>
            <person name="Shi Q."/>
            <person name="Liu S."/>
            <person name="Cho W.K."/>
            <person name="Kim J.Y."/>
            <person name="Xu Y."/>
            <person name="Heller-Uszynska K."/>
            <person name="Miao H."/>
            <person name="Cheng Z."/>
            <person name="Zhang S."/>
            <person name="Wu J."/>
            <person name="Yang Y."/>
            <person name="Kang H."/>
            <person name="Li M."/>
            <person name="Liang H."/>
            <person name="Ren X."/>
            <person name="Shi Z."/>
            <person name="Wen M."/>
            <person name="Jian M."/>
            <person name="Yang H."/>
            <person name="Zhang G."/>
            <person name="Yang Z."/>
            <person name="Chen R."/>
            <person name="Liu S."/>
            <person name="Li J."/>
            <person name="Ma L."/>
            <person name="Liu H."/>
            <person name="Zhou Y."/>
            <person name="Zhao J."/>
            <person name="Fang X."/>
            <person name="Li G."/>
            <person name="Fang L."/>
            <person name="Li Y."/>
            <person name="Liu D."/>
            <person name="Zheng H."/>
            <person name="Zhang Y."/>
            <person name="Qin N."/>
            <person name="Li Z."/>
            <person name="Yang G."/>
            <person name="Yang S."/>
            <person name="Bolund L."/>
            <person name="Kristiansen K."/>
            <person name="Zheng H."/>
            <person name="Li S."/>
            <person name="Zhang X."/>
            <person name="Yang H."/>
            <person name="Wang J."/>
            <person name="Sun R."/>
            <person name="Zhang B."/>
            <person name="Jiang S."/>
            <person name="Wang J."/>
            <person name="Du Y."/>
            <person name="Li S."/>
        </authorList>
    </citation>
    <scope>NUCLEOTIDE SEQUENCE [LARGE SCALE GENOMIC DNA]</scope>
    <source>
        <strain evidence="3">cv. 9930</strain>
    </source>
</reference>
<feature type="region of interest" description="Disordered" evidence="1">
    <location>
        <begin position="24"/>
        <end position="64"/>
    </location>
</feature>
<dbReference type="EMBL" id="CM002924">
    <property type="protein sequence ID" value="KGN58516.1"/>
    <property type="molecule type" value="Genomic_DNA"/>
</dbReference>
<evidence type="ECO:0000256" key="1">
    <source>
        <dbReference type="SAM" id="MobiDB-lite"/>
    </source>
</evidence>
<reference evidence="2 3" key="4">
    <citation type="journal article" date="2011" name="BMC Genomics">
        <title>RNA-Seq improves annotation of protein-coding genes in the cucumber genome.</title>
        <authorList>
            <person name="Li Z."/>
            <person name="Zhang Z."/>
            <person name="Yan P."/>
            <person name="Huang S."/>
            <person name="Fei Z."/>
            <person name="Lin K."/>
        </authorList>
    </citation>
    <scope>NUCLEOTIDE SEQUENCE [LARGE SCALE GENOMIC DNA]</scope>
    <source>
        <strain evidence="3">cv. 9930</strain>
    </source>
</reference>
<dbReference type="Proteomes" id="UP000029981">
    <property type="component" value="Chromosome 3"/>
</dbReference>
<reference evidence="2 3" key="2">
    <citation type="journal article" date="2009" name="PLoS ONE">
        <title>An integrated genetic and cytogenetic map of the cucumber genome.</title>
        <authorList>
            <person name="Ren Y."/>
            <person name="Zhang Z."/>
            <person name="Liu J."/>
            <person name="Staub J.E."/>
            <person name="Han Y."/>
            <person name="Cheng Z."/>
            <person name="Li X."/>
            <person name="Lu J."/>
            <person name="Miao H."/>
            <person name="Kang H."/>
            <person name="Xie B."/>
            <person name="Gu X."/>
            <person name="Wang X."/>
            <person name="Du Y."/>
            <person name="Jin W."/>
            <person name="Huang S."/>
        </authorList>
    </citation>
    <scope>NUCLEOTIDE SEQUENCE [LARGE SCALE GENOMIC DNA]</scope>
    <source>
        <strain evidence="3">cv. 9930</strain>
    </source>
</reference>
<proteinExistence type="predicted"/>
<evidence type="ECO:0000313" key="3">
    <source>
        <dbReference type="Proteomes" id="UP000029981"/>
    </source>
</evidence>
<evidence type="ECO:0000313" key="2">
    <source>
        <dbReference type="EMBL" id="KGN58516.1"/>
    </source>
</evidence>
<dbReference type="Gramene" id="KGN58516">
    <property type="protein sequence ID" value="KGN58516"/>
    <property type="gene ID" value="Csa_3G653970"/>
</dbReference>
<gene>
    <name evidence="2" type="ORF">Csa_3G653970</name>
</gene>
<reference evidence="2 3" key="3">
    <citation type="journal article" date="2010" name="BMC Genomics">
        <title>Transcriptome sequencing and comparative analysis of cucumber flowers with different sex types.</title>
        <authorList>
            <person name="Guo S."/>
            <person name="Zheng Y."/>
            <person name="Joung J.G."/>
            <person name="Liu S."/>
            <person name="Zhang Z."/>
            <person name="Crasta O.R."/>
            <person name="Sobral B.W."/>
            <person name="Xu Y."/>
            <person name="Huang S."/>
            <person name="Fei Z."/>
        </authorList>
    </citation>
    <scope>NUCLEOTIDE SEQUENCE [LARGE SCALE GENOMIC DNA]</scope>
    <source>
        <strain evidence="3">cv. 9930</strain>
    </source>
</reference>
<sequence>MLPKINDSFNSEIGLKERVGVDGGGIQRGARVKSQAVESRKLLEKEGTNQGDDQGKDHGIHKGVVSRRSLADEVNVEIL</sequence>
<organism evidence="2 3">
    <name type="scientific">Cucumis sativus</name>
    <name type="common">Cucumber</name>
    <dbReference type="NCBI Taxonomy" id="3659"/>
    <lineage>
        <taxon>Eukaryota</taxon>
        <taxon>Viridiplantae</taxon>
        <taxon>Streptophyta</taxon>
        <taxon>Embryophyta</taxon>
        <taxon>Tracheophyta</taxon>
        <taxon>Spermatophyta</taxon>
        <taxon>Magnoliopsida</taxon>
        <taxon>eudicotyledons</taxon>
        <taxon>Gunneridae</taxon>
        <taxon>Pentapetalae</taxon>
        <taxon>rosids</taxon>
        <taxon>fabids</taxon>
        <taxon>Cucurbitales</taxon>
        <taxon>Cucurbitaceae</taxon>
        <taxon>Benincaseae</taxon>
        <taxon>Cucumis</taxon>
    </lineage>
</organism>
<feature type="compositionally biased region" description="Basic and acidic residues" evidence="1">
    <location>
        <begin position="38"/>
        <end position="60"/>
    </location>
</feature>
<name>A0A0A0LEP2_CUCSA</name>
<accession>A0A0A0LEP2</accession>
<keyword evidence="3" id="KW-1185">Reference proteome</keyword>